<feature type="compositionally biased region" description="Low complexity" evidence="2">
    <location>
        <begin position="616"/>
        <end position="626"/>
    </location>
</feature>
<evidence type="ECO:0000256" key="2">
    <source>
        <dbReference type="SAM" id="MobiDB-lite"/>
    </source>
</evidence>
<dbReference type="PANTHER" id="PTHR15268">
    <property type="entry name" value="THRAP3/BCLAF1"/>
    <property type="match status" value="1"/>
</dbReference>
<dbReference type="Pfam" id="PF15440">
    <property type="entry name" value="THRAP3_BCLAF1"/>
    <property type="match status" value="1"/>
</dbReference>
<gene>
    <name evidence="3" type="primary">ZGC:112982</name>
</gene>
<feature type="compositionally biased region" description="Basic and acidic residues" evidence="2">
    <location>
        <begin position="295"/>
        <end position="320"/>
    </location>
</feature>
<evidence type="ECO:0000256" key="1">
    <source>
        <dbReference type="ARBA" id="ARBA00006481"/>
    </source>
</evidence>
<feature type="region of interest" description="Disordered" evidence="2">
    <location>
        <begin position="62"/>
        <end position="431"/>
    </location>
</feature>
<sequence>MSRPRSRSPRHRRFPWEELDFDPCKVIGDLDGRPWDRSRRLREGPEELGDFLVEKMFLEDQRRSPFSDESRFRSQRHSGQELYRRGSSLHRDQMHLENRRDGDGSGNDRRREDFQRFGNRGAFRQSPQPLLRLGPLDPPKGAGMGWRPEQRGRGRGRFRDSSVRSGDHRTGDVERERREGSFRGRQREKPHHEQDPPFKRPRREMDDVSRFGYGNEEDFGDRGFSANRPRGGFGGRSRGNFPRRDSGNSGFGTERDRGLDHRQDFRRHESDFEPRRSPRSVGSSQERFRTSAGRLDGREISPERRFRNDSIEANRHETRRSPNPQRYDGQEGQMNNRGRGRYSQGRGGRMEPPRNQPRFQDLPGGEQREGYRAFRGGFEDPVEKKPNWENEDRRQRWEDDRPGSLQQSSARVDLDHKIPHQRERDWSSQKSNDVTIITEETLTVKVDMSRPANHRSPLCYSSDRQLSFDLVNVGRQRLDFLPMLEHSGMYRENASHTGTFAQEIITLVHFVKEQYFKGAGPTLDKRFSAPQKGGYSEDEVEELTLNQRFSSNRGFRLNADSLFNDDDDDDDETLFSRLRSMQSVTKLPLRGPGDLRHDLERRRQEKLEAVRVTIPGSSSSQQRSRGNVSEPDETDQEGFSHRSQNPHRREGTLGPRRGASVRPNMGPQRWNHRFGPGRQNHPAGLN</sequence>
<proteinExistence type="inferred from homology"/>
<dbReference type="EMBL" id="HAED01016384">
    <property type="protein sequence ID" value="SBR02829.1"/>
    <property type="molecule type" value="Transcribed_RNA"/>
</dbReference>
<dbReference type="PANTHER" id="PTHR15268:SF17">
    <property type="entry name" value="BCLAF1 AND THRAP3 FAMILY MEMBER 3"/>
    <property type="match status" value="1"/>
</dbReference>
<organism evidence="3">
    <name type="scientific">Nothobranchius kuhntae</name>
    <name type="common">Beira killifish</name>
    <dbReference type="NCBI Taxonomy" id="321403"/>
    <lineage>
        <taxon>Eukaryota</taxon>
        <taxon>Metazoa</taxon>
        <taxon>Chordata</taxon>
        <taxon>Craniata</taxon>
        <taxon>Vertebrata</taxon>
        <taxon>Euteleostomi</taxon>
        <taxon>Actinopterygii</taxon>
        <taxon>Neopterygii</taxon>
        <taxon>Teleostei</taxon>
        <taxon>Neoteleostei</taxon>
        <taxon>Acanthomorphata</taxon>
        <taxon>Ovalentaria</taxon>
        <taxon>Atherinomorphae</taxon>
        <taxon>Cyprinodontiformes</taxon>
        <taxon>Nothobranchiidae</taxon>
        <taxon>Nothobranchius</taxon>
    </lineage>
</organism>
<feature type="compositionally biased region" description="Basic and acidic residues" evidence="2">
    <location>
        <begin position="148"/>
        <end position="209"/>
    </location>
</feature>
<feature type="compositionally biased region" description="Basic and acidic residues" evidence="2">
    <location>
        <begin position="366"/>
        <end position="402"/>
    </location>
</feature>
<protein>
    <submittedName>
        <fullName evidence="3">Zgc:112982</fullName>
    </submittedName>
</protein>
<feature type="compositionally biased region" description="Basic and acidic residues" evidence="2">
    <location>
        <begin position="412"/>
        <end position="427"/>
    </location>
</feature>
<name>A0A1A8IZN3_NOTKU</name>
<accession>A0A1A8IZN3</accession>
<reference evidence="3" key="1">
    <citation type="submission" date="2016-05" db="EMBL/GenBank/DDBJ databases">
        <authorList>
            <person name="Lavstsen T."/>
            <person name="Jespersen J.S."/>
        </authorList>
    </citation>
    <scope>NUCLEOTIDE SEQUENCE</scope>
    <source>
        <tissue evidence="3">Brain</tissue>
    </source>
</reference>
<reference evidence="3" key="2">
    <citation type="submission" date="2016-06" db="EMBL/GenBank/DDBJ databases">
        <title>The genome of a short-lived fish provides insights into sex chromosome evolution and the genetic control of aging.</title>
        <authorList>
            <person name="Reichwald K."/>
            <person name="Felder M."/>
            <person name="Petzold A."/>
            <person name="Koch P."/>
            <person name="Groth M."/>
            <person name="Platzer M."/>
        </authorList>
    </citation>
    <scope>NUCLEOTIDE SEQUENCE</scope>
    <source>
        <tissue evidence="3">Brain</tissue>
    </source>
</reference>
<feature type="region of interest" description="Disordered" evidence="2">
    <location>
        <begin position="608"/>
        <end position="686"/>
    </location>
</feature>
<dbReference type="GO" id="GO:0016592">
    <property type="term" value="C:mediator complex"/>
    <property type="evidence" value="ECO:0007669"/>
    <property type="project" value="TreeGrafter"/>
</dbReference>
<feature type="compositionally biased region" description="Basic and acidic residues" evidence="2">
    <location>
        <begin position="62"/>
        <end position="115"/>
    </location>
</feature>
<dbReference type="GO" id="GO:0045944">
    <property type="term" value="P:positive regulation of transcription by RNA polymerase II"/>
    <property type="evidence" value="ECO:0007669"/>
    <property type="project" value="TreeGrafter"/>
</dbReference>
<dbReference type="InterPro" id="IPR029199">
    <property type="entry name" value="THRAP3_BCLAF1"/>
</dbReference>
<evidence type="ECO:0000313" key="3">
    <source>
        <dbReference type="EMBL" id="SBR02829.1"/>
    </source>
</evidence>
<dbReference type="GO" id="GO:0003712">
    <property type="term" value="F:transcription coregulator activity"/>
    <property type="evidence" value="ECO:0007669"/>
    <property type="project" value="TreeGrafter"/>
</dbReference>
<feature type="compositionally biased region" description="Basic and acidic residues" evidence="2">
    <location>
        <begin position="253"/>
        <end position="276"/>
    </location>
</feature>
<dbReference type="GO" id="GO:0003677">
    <property type="term" value="F:DNA binding"/>
    <property type="evidence" value="ECO:0007669"/>
    <property type="project" value="TreeGrafter"/>
</dbReference>
<dbReference type="AlphaFoldDB" id="A0A1A8IZN3"/>
<comment type="similarity">
    <text evidence="1">Belongs to the BCLAF1/THRAP3 family.</text>
</comment>